<evidence type="ECO:0000313" key="2">
    <source>
        <dbReference type="EMBL" id="KAK3894843.1"/>
    </source>
</evidence>
<gene>
    <name evidence="2" type="ORF">Pcinc_001417</name>
</gene>
<feature type="region of interest" description="Disordered" evidence="1">
    <location>
        <begin position="54"/>
        <end position="122"/>
    </location>
</feature>
<keyword evidence="3" id="KW-1185">Reference proteome</keyword>
<comment type="caution">
    <text evidence="2">The sequence shown here is derived from an EMBL/GenBank/DDBJ whole genome shotgun (WGS) entry which is preliminary data.</text>
</comment>
<dbReference type="Proteomes" id="UP001286313">
    <property type="component" value="Unassembled WGS sequence"/>
</dbReference>
<reference evidence="2" key="1">
    <citation type="submission" date="2023-10" db="EMBL/GenBank/DDBJ databases">
        <title>Genome assemblies of two species of porcelain crab, Petrolisthes cinctipes and Petrolisthes manimaculis (Anomura: Porcellanidae).</title>
        <authorList>
            <person name="Angst P."/>
        </authorList>
    </citation>
    <scope>NUCLEOTIDE SEQUENCE</scope>
    <source>
        <strain evidence="2">PB745_01</strain>
        <tissue evidence="2">Gill</tissue>
    </source>
</reference>
<dbReference type="EMBL" id="JAWQEG010000087">
    <property type="protein sequence ID" value="KAK3894843.1"/>
    <property type="molecule type" value="Genomic_DNA"/>
</dbReference>
<protein>
    <submittedName>
        <fullName evidence="2">Uncharacterized protein</fullName>
    </submittedName>
</protein>
<accession>A0AAE1GRB2</accession>
<name>A0AAE1GRB2_PETCI</name>
<organism evidence="2 3">
    <name type="scientific">Petrolisthes cinctipes</name>
    <name type="common">Flat porcelain crab</name>
    <dbReference type="NCBI Taxonomy" id="88211"/>
    <lineage>
        <taxon>Eukaryota</taxon>
        <taxon>Metazoa</taxon>
        <taxon>Ecdysozoa</taxon>
        <taxon>Arthropoda</taxon>
        <taxon>Crustacea</taxon>
        <taxon>Multicrustacea</taxon>
        <taxon>Malacostraca</taxon>
        <taxon>Eumalacostraca</taxon>
        <taxon>Eucarida</taxon>
        <taxon>Decapoda</taxon>
        <taxon>Pleocyemata</taxon>
        <taxon>Anomura</taxon>
        <taxon>Galatheoidea</taxon>
        <taxon>Porcellanidae</taxon>
        <taxon>Petrolisthes</taxon>
    </lineage>
</organism>
<feature type="compositionally biased region" description="Polar residues" evidence="1">
    <location>
        <begin position="9"/>
        <end position="30"/>
    </location>
</feature>
<evidence type="ECO:0000313" key="3">
    <source>
        <dbReference type="Proteomes" id="UP001286313"/>
    </source>
</evidence>
<evidence type="ECO:0000256" key="1">
    <source>
        <dbReference type="SAM" id="MobiDB-lite"/>
    </source>
</evidence>
<feature type="region of interest" description="Disordered" evidence="1">
    <location>
        <begin position="1"/>
        <end position="36"/>
    </location>
</feature>
<dbReference type="AlphaFoldDB" id="A0AAE1GRB2"/>
<feature type="compositionally biased region" description="Gly residues" evidence="1">
    <location>
        <begin position="60"/>
        <end position="76"/>
    </location>
</feature>
<sequence>MDIRVAAHTSVTRRTSQDGTTSRSRPTTAGRTVRHQPPTLTLHLSDYAVVHHGGYHQQTTGGGGQGECVGGDGGVRGRSRRGQGRQRGNFTRDRNGDSARLLPGRPRMPSHRLAGQDEEKQKHRRRLEALSKLNLNTASDLAIQRTPHTSSSLYATQELPQTNNDGNCDLHQGSSFVQPFRLQAPSLRIQEHQREKGTSSNDSSEFKVNRPLTTRELTRKLKKHQSALRRERRRYIAGAERPPARKKASYLEMLENRQEFRRTLVKLLKTEECQTKSGRAQLDRRYHYFITRGLSMRSSPFQKSWVTAILALVPKHLR</sequence>
<proteinExistence type="predicted"/>